<dbReference type="Proteomes" id="UP000823775">
    <property type="component" value="Unassembled WGS sequence"/>
</dbReference>
<dbReference type="Gene3D" id="3.30.420.10">
    <property type="entry name" value="Ribonuclease H-like superfamily/Ribonuclease H"/>
    <property type="match status" value="1"/>
</dbReference>
<sequence>MSAYGFCLRNNKGDLDYTEAHEIGFSSNMKSEVQAIWHALKYSINLGHNIILETDSLSLQKVLTREWKVPSVIAGMWTIDDLDLEAGESMVGERRHVRTGANRQNLFSRGLLG</sequence>
<evidence type="ECO:0000259" key="1">
    <source>
        <dbReference type="Pfam" id="PF13456"/>
    </source>
</evidence>
<dbReference type="EMBL" id="JACEIK010001091">
    <property type="protein sequence ID" value="MCD7465881.1"/>
    <property type="molecule type" value="Genomic_DNA"/>
</dbReference>
<dbReference type="InterPro" id="IPR036397">
    <property type="entry name" value="RNaseH_sf"/>
</dbReference>
<organism evidence="2 3">
    <name type="scientific">Datura stramonium</name>
    <name type="common">Jimsonweed</name>
    <name type="synonym">Common thornapple</name>
    <dbReference type="NCBI Taxonomy" id="4076"/>
    <lineage>
        <taxon>Eukaryota</taxon>
        <taxon>Viridiplantae</taxon>
        <taxon>Streptophyta</taxon>
        <taxon>Embryophyta</taxon>
        <taxon>Tracheophyta</taxon>
        <taxon>Spermatophyta</taxon>
        <taxon>Magnoliopsida</taxon>
        <taxon>eudicotyledons</taxon>
        <taxon>Gunneridae</taxon>
        <taxon>Pentapetalae</taxon>
        <taxon>asterids</taxon>
        <taxon>lamiids</taxon>
        <taxon>Solanales</taxon>
        <taxon>Solanaceae</taxon>
        <taxon>Solanoideae</taxon>
        <taxon>Datureae</taxon>
        <taxon>Datura</taxon>
    </lineage>
</organism>
<dbReference type="PANTHER" id="PTHR47723">
    <property type="entry name" value="OS05G0353850 PROTEIN"/>
    <property type="match status" value="1"/>
</dbReference>
<dbReference type="InterPro" id="IPR002156">
    <property type="entry name" value="RNaseH_domain"/>
</dbReference>
<dbReference type="SUPFAM" id="SSF53098">
    <property type="entry name" value="Ribonuclease H-like"/>
    <property type="match status" value="1"/>
</dbReference>
<comment type="caution">
    <text evidence="2">The sequence shown here is derived from an EMBL/GenBank/DDBJ whole genome shotgun (WGS) entry which is preliminary data.</text>
</comment>
<reference evidence="2 3" key="1">
    <citation type="journal article" date="2021" name="BMC Genomics">
        <title>Datura genome reveals duplications of psychoactive alkaloid biosynthetic genes and high mutation rate following tissue culture.</title>
        <authorList>
            <person name="Rajewski A."/>
            <person name="Carter-House D."/>
            <person name="Stajich J."/>
            <person name="Litt A."/>
        </authorList>
    </citation>
    <scope>NUCLEOTIDE SEQUENCE [LARGE SCALE GENOMIC DNA]</scope>
    <source>
        <strain evidence="2">AR-01</strain>
    </source>
</reference>
<gene>
    <name evidence="2" type="ORF">HAX54_002073</name>
</gene>
<dbReference type="InterPro" id="IPR012337">
    <property type="entry name" value="RNaseH-like_sf"/>
</dbReference>
<proteinExistence type="predicted"/>
<dbReference type="Pfam" id="PF13456">
    <property type="entry name" value="RVT_3"/>
    <property type="match status" value="1"/>
</dbReference>
<dbReference type="InterPro" id="IPR053151">
    <property type="entry name" value="RNase_H-like"/>
</dbReference>
<evidence type="ECO:0000313" key="2">
    <source>
        <dbReference type="EMBL" id="MCD7465881.1"/>
    </source>
</evidence>
<feature type="domain" description="RNase H type-1" evidence="1">
    <location>
        <begin position="2"/>
        <end position="71"/>
    </location>
</feature>
<evidence type="ECO:0000313" key="3">
    <source>
        <dbReference type="Proteomes" id="UP000823775"/>
    </source>
</evidence>
<protein>
    <recommendedName>
        <fullName evidence="1">RNase H type-1 domain-containing protein</fullName>
    </recommendedName>
</protein>
<accession>A0ABS8T3C8</accession>
<keyword evidence="3" id="KW-1185">Reference proteome</keyword>
<dbReference type="PANTHER" id="PTHR47723:SF24">
    <property type="entry name" value="RNASE H TYPE-1 DOMAIN-CONTAINING PROTEIN"/>
    <property type="match status" value="1"/>
</dbReference>
<name>A0ABS8T3C8_DATST</name>